<evidence type="ECO:0000259" key="3">
    <source>
        <dbReference type="Pfam" id="PF07732"/>
    </source>
</evidence>
<feature type="domain" description="Plastocyanin-like" evidence="2">
    <location>
        <begin position="254"/>
        <end position="322"/>
    </location>
</feature>
<dbReference type="InterPro" id="IPR001117">
    <property type="entry name" value="Cu-oxidase_2nd"/>
</dbReference>
<reference evidence="4" key="1">
    <citation type="journal article" date="2022" name="Plant J.">
        <title>Strategies of tolerance reflected in two North American maple genomes.</title>
        <authorList>
            <person name="McEvoy S.L."/>
            <person name="Sezen U.U."/>
            <person name="Trouern-Trend A."/>
            <person name="McMahon S.M."/>
            <person name="Schaberg P.G."/>
            <person name="Yang J."/>
            <person name="Wegrzyn J.L."/>
            <person name="Swenson N.G."/>
        </authorList>
    </citation>
    <scope>NUCLEOTIDE SEQUENCE</scope>
    <source>
        <strain evidence="4">NS2018</strain>
    </source>
</reference>
<name>A0AA39SXW0_ACESA</name>
<reference evidence="4" key="2">
    <citation type="submission" date="2023-06" db="EMBL/GenBank/DDBJ databases">
        <authorList>
            <person name="Swenson N.G."/>
            <person name="Wegrzyn J.L."/>
            <person name="Mcevoy S.L."/>
        </authorList>
    </citation>
    <scope>NUCLEOTIDE SEQUENCE</scope>
    <source>
        <strain evidence="4">NS2018</strain>
        <tissue evidence="4">Leaf</tissue>
    </source>
</reference>
<dbReference type="EMBL" id="JAUESC010000001">
    <property type="protein sequence ID" value="KAK0607021.1"/>
    <property type="molecule type" value="Genomic_DNA"/>
</dbReference>
<evidence type="ECO:0000313" key="5">
    <source>
        <dbReference type="Proteomes" id="UP001168877"/>
    </source>
</evidence>
<gene>
    <name evidence="4" type="ORF">LWI29_007984</name>
</gene>
<dbReference type="InterPro" id="IPR008972">
    <property type="entry name" value="Cupredoxin"/>
</dbReference>
<feature type="domain" description="Plastocyanin-like" evidence="3">
    <location>
        <begin position="95"/>
        <end position="207"/>
    </location>
</feature>
<dbReference type="Pfam" id="PF07732">
    <property type="entry name" value="Cu-oxidase_3"/>
    <property type="match status" value="1"/>
</dbReference>
<protein>
    <submittedName>
        <fullName evidence="4">Uncharacterized protein</fullName>
    </submittedName>
</protein>
<dbReference type="PANTHER" id="PTHR11709">
    <property type="entry name" value="MULTI-COPPER OXIDASE"/>
    <property type="match status" value="1"/>
</dbReference>
<evidence type="ECO:0000256" key="1">
    <source>
        <dbReference type="ARBA" id="ARBA00010609"/>
    </source>
</evidence>
<accession>A0AA39SXW0</accession>
<dbReference type="GO" id="GO:0016491">
    <property type="term" value="F:oxidoreductase activity"/>
    <property type="evidence" value="ECO:0007669"/>
    <property type="project" value="TreeGrafter"/>
</dbReference>
<dbReference type="GO" id="GO:0005507">
    <property type="term" value="F:copper ion binding"/>
    <property type="evidence" value="ECO:0007669"/>
    <property type="project" value="InterPro"/>
</dbReference>
<sequence>MAIVLGEGGDWCSGVYRWFRITRGGVEEHVTNENGCGNKKDEIDLDPKSAIGGGVEDIYDEDRAMEDQFVTPWTFSVAKSPTLIDLRVHNHTWEITYQYKSLECYKKLSIAINGMNPGLVLTAREGDTIIVNVINPLFMENVAIHWHGIRQIGTPWMDGTYGIFQCATMPGDTFTYQFVVNKVETYMYHSQYGMQRESSLYGLIKVTVPAGKSEPFVYNGGDHSIVLSDWYHSSSYEHATDLTSLPCVWIGPPQGHNMTVVEADWNYVEPFVTQNLYIYSGDTYSVLVTANQDSSSNYWMSTNVVGRKPATPPGLAIFNYNPNHFQKLPPTTPPPGPAWNDTGARIN</sequence>
<dbReference type="Pfam" id="PF00394">
    <property type="entry name" value="Cu-oxidase"/>
    <property type="match status" value="1"/>
</dbReference>
<dbReference type="InterPro" id="IPR011707">
    <property type="entry name" value="Cu-oxidase-like_N"/>
</dbReference>
<dbReference type="Gene3D" id="2.60.40.420">
    <property type="entry name" value="Cupredoxins - blue copper proteins"/>
    <property type="match status" value="2"/>
</dbReference>
<evidence type="ECO:0000313" key="4">
    <source>
        <dbReference type="EMBL" id="KAK0607021.1"/>
    </source>
</evidence>
<dbReference type="AlphaFoldDB" id="A0AA39SXW0"/>
<comment type="caution">
    <text evidence="4">The sequence shown here is derived from an EMBL/GenBank/DDBJ whole genome shotgun (WGS) entry which is preliminary data.</text>
</comment>
<keyword evidence="5" id="KW-1185">Reference proteome</keyword>
<dbReference type="Proteomes" id="UP001168877">
    <property type="component" value="Unassembled WGS sequence"/>
</dbReference>
<dbReference type="SUPFAM" id="SSF49503">
    <property type="entry name" value="Cupredoxins"/>
    <property type="match status" value="2"/>
</dbReference>
<organism evidence="4 5">
    <name type="scientific">Acer saccharum</name>
    <name type="common">Sugar maple</name>
    <dbReference type="NCBI Taxonomy" id="4024"/>
    <lineage>
        <taxon>Eukaryota</taxon>
        <taxon>Viridiplantae</taxon>
        <taxon>Streptophyta</taxon>
        <taxon>Embryophyta</taxon>
        <taxon>Tracheophyta</taxon>
        <taxon>Spermatophyta</taxon>
        <taxon>Magnoliopsida</taxon>
        <taxon>eudicotyledons</taxon>
        <taxon>Gunneridae</taxon>
        <taxon>Pentapetalae</taxon>
        <taxon>rosids</taxon>
        <taxon>malvids</taxon>
        <taxon>Sapindales</taxon>
        <taxon>Sapindaceae</taxon>
        <taxon>Hippocastanoideae</taxon>
        <taxon>Acereae</taxon>
        <taxon>Acer</taxon>
    </lineage>
</organism>
<evidence type="ECO:0000259" key="2">
    <source>
        <dbReference type="Pfam" id="PF00394"/>
    </source>
</evidence>
<dbReference type="InterPro" id="IPR045087">
    <property type="entry name" value="Cu-oxidase_fam"/>
</dbReference>
<proteinExistence type="inferred from homology"/>
<dbReference type="PANTHER" id="PTHR11709:SF237">
    <property type="entry name" value="L-ASCORBATE OXIDASE"/>
    <property type="match status" value="1"/>
</dbReference>
<comment type="similarity">
    <text evidence="1">Belongs to the multicopper oxidase family.</text>
</comment>